<dbReference type="PANTHER" id="PTHR35841">
    <property type="entry name" value="PHOSPHONATES-BINDING PERIPLASMIC PROTEIN"/>
    <property type="match status" value="1"/>
</dbReference>
<dbReference type="Pfam" id="PF12974">
    <property type="entry name" value="Phosphonate-bd"/>
    <property type="match status" value="1"/>
</dbReference>
<feature type="signal peptide" evidence="3">
    <location>
        <begin position="1"/>
        <end position="26"/>
    </location>
</feature>
<protein>
    <submittedName>
        <fullName evidence="4">Phosphate phosphite phosphonate ABC transporter, periplasmic binding protein</fullName>
    </submittedName>
</protein>
<comment type="caution">
    <text evidence="4">The sequence shown here is derived from an EMBL/GenBank/DDBJ whole genome shotgun (WGS) entry which is preliminary data.</text>
</comment>
<reference evidence="4 5" key="1">
    <citation type="journal article" date="2015" name="Genome Announc.">
        <title>Expanding the biotechnology potential of lactobacilli through comparative genomics of 213 strains and associated genera.</title>
        <authorList>
            <person name="Sun Z."/>
            <person name="Harris H.M."/>
            <person name="McCann A."/>
            <person name="Guo C."/>
            <person name="Argimon S."/>
            <person name="Zhang W."/>
            <person name="Yang X."/>
            <person name="Jeffery I.B."/>
            <person name="Cooney J.C."/>
            <person name="Kagawa T.F."/>
            <person name="Liu W."/>
            <person name="Song Y."/>
            <person name="Salvetti E."/>
            <person name="Wrobel A."/>
            <person name="Rasinkangas P."/>
            <person name="Parkhill J."/>
            <person name="Rea M.C."/>
            <person name="O'Sullivan O."/>
            <person name="Ritari J."/>
            <person name="Douillard F.P."/>
            <person name="Paul Ross R."/>
            <person name="Yang R."/>
            <person name="Briner A.E."/>
            <person name="Felis G.E."/>
            <person name="de Vos W.M."/>
            <person name="Barrangou R."/>
            <person name="Klaenhammer T.R."/>
            <person name="Caufield P.W."/>
            <person name="Cui Y."/>
            <person name="Zhang H."/>
            <person name="O'Toole P.W."/>
        </authorList>
    </citation>
    <scope>NUCLEOTIDE SEQUENCE [LARGE SCALE GENOMIC DNA]</scope>
    <source>
        <strain evidence="4 5">DSM 14421</strain>
    </source>
</reference>
<keyword evidence="2 3" id="KW-0732">Signal</keyword>
<dbReference type="PANTHER" id="PTHR35841:SF1">
    <property type="entry name" value="PHOSPHONATES-BINDING PERIPLASMIC PROTEIN"/>
    <property type="match status" value="1"/>
</dbReference>
<dbReference type="Gene3D" id="3.40.190.10">
    <property type="entry name" value="Periplasmic binding protein-like II"/>
    <property type="match status" value="2"/>
</dbReference>
<dbReference type="AlphaFoldDB" id="A0A0R1S8D3"/>
<evidence type="ECO:0000256" key="3">
    <source>
        <dbReference type="SAM" id="SignalP"/>
    </source>
</evidence>
<gene>
    <name evidence="4" type="ORF">FC85_GL000340</name>
</gene>
<dbReference type="GO" id="GO:0055085">
    <property type="term" value="P:transmembrane transport"/>
    <property type="evidence" value="ECO:0007669"/>
    <property type="project" value="InterPro"/>
</dbReference>
<proteinExistence type="inferred from homology"/>
<dbReference type="EMBL" id="AZEY01000073">
    <property type="protein sequence ID" value="KRL65199.1"/>
    <property type="molecule type" value="Genomic_DNA"/>
</dbReference>
<name>A0A0R1S8D3_9LACO</name>
<dbReference type="Proteomes" id="UP000052013">
    <property type="component" value="Unassembled WGS sequence"/>
</dbReference>
<dbReference type="SUPFAM" id="SSF53850">
    <property type="entry name" value="Periplasmic binding protein-like II"/>
    <property type="match status" value="1"/>
</dbReference>
<evidence type="ECO:0000313" key="5">
    <source>
        <dbReference type="Proteomes" id="UP000052013"/>
    </source>
</evidence>
<feature type="chain" id="PRO_5039471196" evidence="3">
    <location>
        <begin position="27"/>
        <end position="346"/>
    </location>
</feature>
<evidence type="ECO:0000256" key="1">
    <source>
        <dbReference type="ARBA" id="ARBA00007162"/>
    </source>
</evidence>
<comment type="similarity">
    <text evidence="1">Belongs to the phosphate/phosphite/phosphonate binding protein family.</text>
</comment>
<dbReference type="InterPro" id="IPR005770">
    <property type="entry name" value="PhnD"/>
</dbReference>
<sequence length="346" mass="37114">MGVNDMNLLKKAALFTTLLGVTVALGACSSAGATGKSGQSGKLTVVFLPGDSVKEEGAARAALSKEVAKATGKKVQVQTTTDYNVAIQAISSGKAQIALMGPDSYIQAHQQSKNVQPIVTYTGKSGTLKDAYYHSYIMVPKDKASQYKVNGKYSLKNIKGKKMSFVSNTSTSGYAIPAGAIAKTFNIKNKDDLAQSGKFFSKVLFGGSHQGSTVNLLKGDADVAAFDDMDLTQYGKFLNDSNKVGAIFQINKNAPAPFNQVRGKESLAIAAYKVQNEPIAVNNKYVSKKEIKEIVKDLTSKRVTNDRTFFAPANAKKRGLLPKDGNTQFKAVSDSWYQPTHQILGE</sequence>
<dbReference type="GO" id="GO:0043190">
    <property type="term" value="C:ATP-binding cassette (ABC) transporter complex"/>
    <property type="evidence" value="ECO:0007669"/>
    <property type="project" value="InterPro"/>
</dbReference>
<dbReference type="NCBIfam" id="TIGR01098">
    <property type="entry name" value="3A0109s03R"/>
    <property type="match status" value="1"/>
</dbReference>
<organism evidence="4 5">
    <name type="scientific">Lentilactobacillus diolivorans DSM 14421</name>
    <dbReference type="NCBI Taxonomy" id="1423739"/>
    <lineage>
        <taxon>Bacteria</taxon>
        <taxon>Bacillati</taxon>
        <taxon>Bacillota</taxon>
        <taxon>Bacilli</taxon>
        <taxon>Lactobacillales</taxon>
        <taxon>Lactobacillaceae</taxon>
        <taxon>Lentilactobacillus</taxon>
    </lineage>
</organism>
<evidence type="ECO:0000256" key="2">
    <source>
        <dbReference type="ARBA" id="ARBA00022729"/>
    </source>
</evidence>
<evidence type="ECO:0000313" key="4">
    <source>
        <dbReference type="EMBL" id="KRL65199.1"/>
    </source>
</evidence>
<dbReference type="STRING" id="1423739.FC85_GL000340"/>
<dbReference type="PATRIC" id="fig|1423739.3.peg.359"/>
<accession>A0A0R1S8D3</accession>